<comment type="caution">
    <text evidence="10">The sequence shown here is derived from an EMBL/GenBank/DDBJ whole genome shotgun (WGS) entry which is preliminary data.</text>
</comment>
<evidence type="ECO:0000256" key="8">
    <source>
        <dbReference type="SAM" id="MobiDB-lite"/>
    </source>
</evidence>
<dbReference type="InterPro" id="IPR017455">
    <property type="entry name" value="Znf_FYVE-rel"/>
</dbReference>
<name>A0A024GS24_9STRA</name>
<evidence type="ECO:0000256" key="2">
    <source>
        <dbReference type="ARBA" id="ARBA00022737"/>
    </source>
</evidence>
<gene>
    <name evidence="10" type="ORF">BN9_108450</name>
</gene>
<dbReference type="AlphaFoldDB" id="A0A024GS24"/>
<keyword evidence="3 7" id="KW-0863">Zinc-finger</keyword>
<protein>
    <recommendedName>
        <fullName evidence="9">FYVE-type domain-containing protein</fullName>
    </recommendedName>
</protein>
<dbReference type="GO" id="GO:0008270">
    <property type="term" value="F:zinc ion binding"/>
    <property type="evidence" value="ECO:0007669"/>
    <property type="project" value="UniProtKB-KW"/>
</dbReference>
<evidence type="ECO:0000256" key="1">
    <source>
        <dbReference type="ARBA" id="ARBA00022723"/>
    </source>
</evidence>
<dbReference type="InParanoid" id="A0A024GS24"/>
<evidence type="ECO:0000256" key="6">
    <source>
        <dbReference type="PROSITE-ProRule" id="PRU00023"/>
    </source>
</evidence>
<dbReference type="InterPro" id="IPR000306">
    <property type="entry name" value="Znf_FYVE"/>
</dbReference>
<dbReference type="OrthoDB" id="660555at2759"/>
<reference evidence="10 11" key="1">
    <citation type="submission" date="2012-05" db="EMBL/GenBank/DDBJ databases">
        <title>Recombination and specialization in a pathogen metapopulation.</title>
        <authorList>
            <person name="Gardiner A."/>
            <person name="Kemen E."/>
            <person name="Schultz-Larsen T."/>
            <person name="MacLean D."/>
            <person name="Van Oosterhout C."/>
            <person name="Jones J.D.G."/>
        </authorList>
    </citation>
    <scope>NUCLEOTIDE SEQUENCE [LARGE SCALE GENOMIC DNA]</scope>
    <source>
        <strain evidence="10 11">Ac Nc2</strain>
    </source>
</reference>
<dbReference type="Pfam" id="PF01363">
    <property type="entry name" value="FYVE"/>
    <property type="match status" value="1"/>
</dbReference>
<evidence type="ECO:0000313" key="11">
    <source>
        <dbReference type="Proteomes" id="UP000053237"/>
    </source>
</evidence>
<accession>A0A024GS24</accession>
<proteinExistence type="predicted"/>
<dbReference type="PROSITE" id="PS50088">
    <property type="entry name" value="ANK_REPEAT"/>
    <property type="match status" value="3"/>
</dbReference>
<dbReference type="STRING" id="65357.A0A024GS24"/>
<keyword evidence="5 6" id="KW-0040">ANK repeat</keyword>
<dbReference type="Gene3D" id="3.30.40.10">
    <property type="entry name" value="Zinc/RING finger domain, C3HC4 (zinc finger)"/>
    <property type="match status" value="1"/>
</dbReference>
<feature type="compositionally biased region" description="Basic and acidic residues" evidence="8">
    <location>
        <begin position="1"/>
        <end position="16"/>
    </location>
</feature>
<evidence type="ECO:0000256" key="3">
    <source>
        <dbReference type="ARBA" id="ARBA00022771"/>
    </source>
</evidence>
<dbReference type="Pfam" id="PF12796">
    <property type="entry name" value="Ank_2"/>
    <property type="match status" value="2"/>
</dbReference>
<feature type="repeat" description="ANK" evidence="6">
    <location>
        <begin position="92"/>
        <end position="114"/>
    </location>
</feature>
<keyword evidence="2" id="KW-0677">Repeat</keyword>
<evidence type="ECO:0000256" key="4">
    <source>
        <dbReference type="ARBA" id="ARBA00022833"/>
    </source>
</evidence>
<evidence type="ECO:0000313" key="10">
    <source>
        <dbReference type="EMBL" id="CCI49507.1"/>
    </source>
</evidence>
<dbReference type="SMART" id="SM00064">
    <property type="entry name" value="FYVE"/>
    <property type="match status" value="1"/>
</dbReference>
<dbReference type="GO" id="GO:0071356">
    <property type="term" value="P:cellular response to tumor necrosis factor"/>
    <property type="evidence" value="ECO:0007669"/>
    <property type="project" value="TreeGrafter"/>
</dbReference>
<dbReference type="InterPro" id="IPR011011">
    <property type="entry name" value="Znf_FYVE_PHD"/>
</dbReference>
<dbReference type="GO" id="GO:0051059">
    <property type="term" value="F:NF-kappaB binding"/>
    <property type="evidence" value="ECO:0007669"/>
    <property type="project" value="TreeGrafter"/>
</dbReference>
<dbReference type="InterPro" id="IPR002110">
    <property type="entry name" value="Ankyrin_rpt"/>
</dbReference>
<sequence length="431" mass="48373">MTGHVEIDCTKTKDLSQDDSSLASTSSIESDHELPRGTDTQSKIYNSEHVSTRLSQFLHISSEKDDTTIRASIHMANRWKKVGYHPYKMDASGYTALHRAAKKGDSALISVLLSMYDGPQQELAAIPSKKQAHLAVHLAAKYGRLDALRTLTTPEFRSLVNSPDRSRNTPLHFAVTCNRQTAPDLVLTLLSRGADVTIKNRHEILPIVAYIMTTQEDNVEIVTHLIKYGCDPNSCDADGNTVLHYAAQNGLWKIAATLVSHRASIAFRNGKGEMVLDRLAPQQLEWLMSFVSSSPEWVPFSMQKTCMICARRFGLIVRVHHCRLCGRICCGPCSNFKRKLPFQVHEPVKRNQRSPSTILNMRRLSRSVSFSNFEIRDTTVVSGNRLHRVCAICINVQCNAVNSSEDVFKSVTQSNMTRLTKSQVNYLERSR</sequence>
<keyword evidence="11" id="KW-1185">Reference proteome</keyword>
<feature type="repeat" description="ANK" evidence="6">
    <location>
        <begin position="166"/>
        <end position="201"/>
    </location>
</feature>
<dbReference type="InterPro" id="IPR051070">
    <property type="entry name" value="NF-kappa-B_inhibitor"/>
</dbReference>
<evidence type="ECO:0000256" key="7">
    <source>
        <dbReference type="PROSITE-ProRule" id="PRU00091"/>
    </source>
</evidence>
<dbReference type="SUPFAM" id="SSF57903">
    <property type="entry name" value="FYVE/PHD zinc finger"/>
    <property type="match status" value="1"/>
</dbReference>
<evidence type="ECO:0000256" key="5">
    <source>
        <dbReference type="ARBA" id="ARBA00023043"/>
    </source>
</evidence>
<dbReference type="GO" id="GO:0005829">
    <property type="term" value="C:cytosol"/>
    <property type="evidence" value="ECO:0007669"/>
    <property type="project" value="TreeGrafter"/>
</dbReference>
<feature type="repeat" description="ANK" evidence="6">
    <location>
        <begin position="238"/>
        <end position="270"/>
    </location>
</feature>
<dbReference type="SMART" id="SM00248">
    <property type="entry name" value="ANK"/>
    <property type="match status" value="5"/>
</dbReference>
<feature type="region of interest" description="Disordered" evidence="8">
    <location>
        <begin position="1"/>
        <end position="41"/>
    </location>
</feature>
<dbReference type="SUPFAM" id="SSF48403">
    <property type="entry name" value="Ankyrin repeat"/>
    <property type="match status" value="1"/>
</dbReference>
<dbReference type="EMBL" id="CAIX01000305">
    <property type="protein sequence ID" value="CCI49507.1"/>
    <property type="molecule type" value="Genomic_DNA"/>
</dbReference>
<dbReference type="Gene3D" id="1.25.40.20">
    <property type="entry name" value="Ankyrin repeat-containing domain"/>
    <property type="match status" value="2"/>
</dbReference>
<evidence type="ECO:0000259" key="9">
    <source>
        <dbReference type="PROSITE" id="PS50178"/>
    </source>
</evidence>
<dbReference type="PROSITE" id="PS50297">
    <property type="entry name" value="ANK_REP_REGION"/>
    <property type="match status" value="3"/>
</dbReference>
<dbReference type="PANTHER" id="PTHR46680:SF3">
    <property type="entry name" value="NF-KAPPA-B INHIBITOR CACTUS"/>
    <property type="match status" value="1"/>
</dbReference>
<dbReference type="InterPro" id="IPR013083">
    <property type="entry name" value="Znf_RING/FYVE/PHD"/>
</dbReference>
<feature type="domain" description="FYVE-type" evidence="9">
    <location>
        <begin position="306"/>
        <end position="398"/>
    </location>
</feature>
<dbReference type="Proteomes" id="UP000053237">
    <property type="component" value="Unassembled WGS sequence"/>
</dbReference>
<dbReference type="InterPro" id="IPR036770">
    <property type="entry name" value="Ankyrin_rpt-contain_sf"/>
</dbReference>
<organism evidence="10 11">
    <name type="scientific">Albugo candida</name>
    <dbReference type="NCBI Taxonomy" id="65357"/>
    <lineage>
        <taxon>Eukaryota</taxon>
        <taxon>Sar</taxon>
        <taxon>Stramenopiles</taxon>
        <taxon>Oomycota</taxon>
        <taxon>Peronosporomycetes</taxon>
        <taxon>Albuginales</taxon>
        <taxon>Albuginaceae</taxon>
        <taxon>Albugo</taxon>
    </lineage>
</organism>
<keyword evidence="1" id="KW-0479">Metal-binding</keyword>
<keyword evidence="4" id="KW-0862">Zinc</keyword>
<dbReference type="PROSITE" id="PS50178">
    <property type="entry name" value="ZF_FYVE"/>
    <property type="match status" value="1"/>
</dbReference>
<dbReference type="PANTHER" id="PTHR46680">
    <property type="entry name" value="NF-KAPPA-B INHIBITOR ALPHA"/>
    <property type="match status" value="1"/>
</dbReference>
<feature type="compositionally biased region" description="Low complexity" evidence="8">
    <location>
        <begin position="18"/>
        <end position="28"/>
    </location>
</feature>
<dbReference type="PRINTS" id="PR01415">
    <property type="entry name" value="ANKYRIN"/>
</dbReference>